<dbReference type="RefSeq" id="WP_077474236.1">
    <property type="nucleotide sequence ID" value="NZ_MLHK01000040.1"/>
</dbReference>
<dbReference type="InterPro" id="IPR001789">
    <property type="entry name" value="Sig_transdc_resp-reg_receiver"/>
</dbReference>
<dbReference type="Proteomes" id="UP000188728">
    <property type="component" value="Unassembled WGS sequence"/>
</dbReference>
<dbReference type="GO" id="GO:0000155">
    <property type="term" value="F:phosphorelay sensor kinase activity"/>
    <property type="evidence" value="ECO:0007669"/>
    <property type="project" value="UniProtKB-UniRule"/>
</dbReference>
<organism evidence="19 20">
    <name type="scientific">Rodentibacter trehalosifermentans</name>
    <dbReference type="NCBI Taxonomy" id="1908263"/>
    <lineage>
        <taxon>Bacteria</taxon>
        <taxon>Pseudomonadati</taxon>
        <taxon>Pseudomonadota</taxon>
        <taxon>Gammaproteobacteria</taxon>
        <taxon>Pasteurellales</taxon>
        <taxon>Pasteurellaceae</taxon>
        <taxon>Rodentibacter</taxon>
    </lineage>
</organism>
<dbReference type="Gene3D" id="3.40.50.2300">
    <property type="match status" value="1"/>
</dbReference>
<dbReference type="SUPFAM" id="SSF55874">
    <property type="entry name" value="ATPase domain of HSP90 chaperone/DNA topoisomerase II/histidine kinase"/>
    <property type="match status" value="1"/>
</dbReference>
<evidence type="ECO:0000256" key="13">
    <source>
        <dbReference type="PROSITE-ProRule" id="PRU00169"/>
    </source>
</evidence>
<feature type="domain" description="HPt" evidence="18">
    <location>
        <begin position="508"/>
        <end position="606"/>
    </location>
</feature>
<evidence type="ECO:0000256" key="9">
    <source>
        <dbReference type="ARBA" id="ARBA00023012"/>
    </source>
</evidence>
<dbReference type="InterPro" id="IPR036890">
    <property type="entry name" value="HATPase_C_sf"/>
</dbReference>
<dbReference type="PIRSF" id="PIRSF003182">
    <property type="entry name" value="ArcB"/>
    <property type="match status" value="1"/>
</dbReference>
<dbReference type="InterPro" id="IPR004358">
    <property type="entry name" value="Sig_transdc_His_kin-like_C"/>
</dbReference>
<dbReference type="InterPro" id="IPR003594">
    <property type="entry name" value="HATPase_dom"/>
</dbReference>
<evidence type="ECO:0000256" key="10">
    <source>
        <dbReference type="ARBA" id="ARBA00023136"/>
    </source>
</evidence>
<dbReference type="PROSITE" id="PS50109">
    <property type="entry name" value="HIS_KIN"/>
    <property type="match status" value="1"/>
</dbReference>
<dbReference type="InterPro" id="IPR008207">
    <property type="entry name" value="Sig_transdc_His_kin_Hpt_dom"/>
</dbReference>
<gene>
    <name evidence="19" type="ORF">BKK51_07675</name>
</gene>
<evidence type="ECO:0000256" key="12">
    <source>
        <dbReference type="PROSITE-ProRule" id="PRU00110"/>
    </source>
</evidence>
<dbReference type="SUPFAM" id="SSF47384">
    <property type="entry name" value="Homodimeric domain of signal transducing histidine kinase"/>
    <property type="match status" value="1"/>
</dbReference>
<dbReference type="EMBL" id="MLHK01000040">
    <property type="protein sequence ID" value="OOF44959.1"/>
    <property type="molecule type" value="Genomic_DNA"/>
</dbReference>
<keyword evidence="10 11" id="KW-0472">Membrane</keyword>
<evidence type="ECO:0000256" key="14">
    <source>
        <dbReference type="SAM" id="Coils"/>
    </source>
</evidence>
<dbReference type="CDD" id="cd00082">
    <property type="entry name" value="HisKA"/>
    <property type="match status" value="1"/>
</dbReference>
<dbReference type="PROSITE" id="PS50894">
    <property type="entry name" value="HPT"/>
    <property type="match status" value="1"/>
</dbReference>
<evidence type="ECO:0000259" key="17">
    <source>
        <dbReference type="PROSITE" id="PS50110"/>
    </source>
</evidence>
<dbReference type="SMART" id="SM00388">
    <property type="entry name" value="HisKA"/>
    <property type="match status" value="1"/>
</dbReference>
<dbReference type="CDD" id="cd00088">
    <property type="entry name" value="HPT"/>
    <property type="match status" value="1"/>
</dbReference>
<evidence type="ECO:0000256" key="6">
    <source>
        <dbReference type="ARBA" id="ARBA00022741"/>
    </source>
</evidence>
<dbReference type="PROSITE" id="PS50110">
    <property type="entry name" value="RESPONSE_REGULATORY"/>
    <property type="match status" value="1"/>
</dbReference>
<dbReference type="AlphaFoldDB" id="A0A1V3ISR6"/>
<dbReference type="CDD" id="cd17546">
    <property type="entry name" value="REC_hyHK_CKI1_RcsC-like"/>
    <property type="match status" value="1"/>
</dbReference>
<feature type="domain" description="Response regulatory" evidence="17">
    <location>
        <begin position="360"/>
        <end position="479"/>
    </location>
</feature>
<dbReference type="SMART" id="SM00448">
    <property type="entry name" value="REC"/>
    <property type="match status" value="1"/>
</dbReference>
<keyword evidence="6 11" id="KW-0547">Nucleotide-binding</keyword>
<dbReference type="Gene3D" id="1.10.287.970">
    <property type="entry name" value="His Kinase A (phosphoacceptor) domain"/>
    <property type="match status" value="1"/>
</dbReference>
<dbReference type="SUPFAM" id="SSF47226">
    <property type="entry name" value="Histidine-containing phosphotransfer domain, HPT domain"/>
    <property type="match status" value="1"/>
</dbReference>
<evidence type="ECO:0000256" key="1">
    <source>
        <dbReference type="ARBA" id="ARBA00000085"/>
    </source>
</evidence>
<feature type="domain" description="Histidine kinase" evidence="16">
    <location>
        <begin position="128"/>
        <end position="344"/>
    </location>
</feature>
<evidence type="ECO:0000256" key="2">
    <source>
        <dbReference type="ARBA" id="ARBA00004651"/>
    </source>
</evidence>
<dbReference type="InterPro" id="IPR036641">
    <property type="entry name" value="HPT_dom_sf"/>
</dbReference>
<evidence type="ECO:0000256" key="11">
    <source>
        <dbReference type="PIRNR" id="PIRNR003182"/>
    </source>
</evidence>
<sequence length="609" mass="69085">MKHLKSLAQRYIDWLIRLGRVKFSLLGVFLLAIFALSLQILLSLFIIGDIYWIDIARSIIFGLMSAPFVIYFFAVLVERLETSRSQLSRSVTELKKEVSERKQTENKLSIALDNLEEIHRDKSNLMATISHELRTPLNGIIGLSRILLDGDLTPEQQSYLKTINVSAVNLGHIFSDIIDLNKLDTKRLELNLQPTNLNALLNDIQNFAVLMAEPKNLKFSLEITSNLPDLLYLDSARLSQILWNLIANAVKFTEKGEIKLVVSASENDTYHFSVSDTGTGIAQCEWDNIFKMYYQVKENKKRSSGSGIGLAISKNIALLMQGDIWVESQIGKGSIFHLNIQAKEAHPIADHSFSQPLNLAVLLIEDIELNIIVAKNVLEKLGHRVDVAMNGKEAIQLFERNFYDIVLLDIKLPDMSGFDIAAHLRQQYEEGIYDFLPPLVAFTANVMKNEEEYQAKGMDGVLRKPLALDELKRCLYHFFADENVAADHEVKAQLSHPSLNTELIDVLGKTQAKQNLILFKQIMPIYLQELNDAFTGYLTDQTSQKELVDIAHKIKGAAGSTGLTTLQQLAEKMQCNQEPDWEDNIEDWLNELNTHWQTNVKELEEYLNL</sequence>
<dbReference type="SMART" id="SM00073">
    <property type="entry name" value="HPT"/>
    <property type="match status" value="1"/>
</dbReference>
<dbReference type="GO" id="GO:0005886">
    <property type="term" value="C:plasma membrane"/>
    <property type="evidence" value="ECO:0007669"/>
    <property type="project" value="UniProtKB-SubCell"/>
</dbReference>
<keyword evidence="7 11" id="KW-0067">ATP-binding</keyword>
<keyword evidence="3 11" id="KW-1003">Cell membrane</keyword>
<dbReference type="GO" id="GO:0005524">
    <property type="term" value="F:ATP binding"/>
    <property type="evidence" value="ECO:0007669"/>
    <property type="project" value="UniProtKB-UniRule"/>
</dbReference>
<dbReference type="InterPro" id="IPR005467">
    <property type="entry name" value="His_kinase_dom"/>
</dbReference>
<dbReference type="Pfam" id="PF18415">
    <property type="entry name" value="HKR_ArcB_TM"/>
    <property type="match status" value="1"/>
</dbReference>
<evidence type="ECO:0000256" key="7">
    <source>
        <dbReference type="ARBA" id="ARBA00022840"/>
    </source>
</evidence>
<protein>
    <recommendedName>
        <fullName evidence="11">Aerobic respiration control sensor protein</fullName>
        <ecNumber evidence="11">2.7.13.3</ecNumber>
    </recommendedName>
</protein>
<evidence type="ECO:0000259" key="18">
    <source>
        <dbReference type="PROSITE" id="PS50894"/>
    </source>
</evidence>
<keyword evidence="9 11" id="KW-0902">Two-component regulatory system</keyword>
<accession>A0A1V3ISR6</accession>
<name>A0A1V3ISR6_9PAST</name>
<dbReference type="InterPro" id="IPR011006">
    <property type="entry name" value="CheY-like_superfamily"/>
</dbReference>
<dbReference type="EC" id="2.7.13.3" evidence="11"/>
<dbReference type="InterPro" id="IPR040642">
    <property type="entry name" value="HKR_ArcB_TM"/>
</dbReference>
<keyword evidence="11" id="KW-0804">Transcription</keyword>
<keyword evidence="14" id="KW-0175">Coiled coil</keyword>
<dbReference type="PANTHER" id="PTHR45339:SF1">
    <property type="entry name" value="HYBRID SIGNAL TRANSDUCTION HISTIDINE KINASE J"/>
    <property type="match status" value="1"/>
</dbReference>
<evidence type="ECO:0000256" key="15">
    <source>
        <dbReference type="SAM" id="Phobius"/>
    </source>
</evidence>
<dbReference type="Gene3D" id="1.10.287.130">
    <property type="match status" value="1"/>
</dbReference>
<dbReference type="Pfam" id="PF01627">
    <property type="entry name" value="Hpt"/>
    <property type="match status" value="1"/>
</dbReference>
<dbReference type="FunFam" id="3.30.565.10:FF:000010">
    <property type="entry name" value="Sensor histidine kinase RcsC"/>
    <property type="match status" value="1"/>
</dbReference>
<feature type="transmembrane region" description="Helical" evidence="15">
    <location>
        <begin position="59"/>
        <end position="77"/>
    </location>
</feature>
<dbReference type="PANTHER" id="PTHR45339">
    <property type="entry name" value="HYBRID SIGNAL TRANSDUCTION HISTIDINE KINASE J"/>
    <property type="match status" value="1"/>
</dbReference>
<dbReference type="SMART" id="SM00387">
    <property type="entry name" value="HATPase_c"/>
    <property type="match status" value="1"/>
</dbReference>
<keyword evidence="11" id="KW-0808">Transferase</keyword>
<keyword evidence="5 15" id="KW-0812">Transmembrane</keyword>
<dbReference type="InterPro" id="IPR036097">
    <property type="entry name" value="HisK_dim/P_sf"/>
</dbReference>
<dbReference type="InterPro" id="IPR014409">
    <property type="entry name" value="Sig_transdc_His_kin_hyb_ArcB"/>
</dbReference>
<evidence type="ECO:0000259" key="16">
    <source>
        <dbReference type="PROSITE" id="PS50109"/>
    </source>
</evidence>
<evidence type="ECO:0000256" key="8">
    <source>
        <dbReference type="ARBA" id="ARBA00022989"/>
    </source>
</evidence>
<dbReference type="Pfam" id="PF00072">
    <property type="entry name" value="Response_reg"/>
    <property type="match status" value="1"/>
</dbReference>
<reference evidence="19 20" key="1">
    <citation type="submission" date="2016-10" db="EMBL/GenBank/DDBJ databases">
        <title>Rodentibacter gen. nov. and new species.</title>
        <authorList>
            <person name="Christensen H."/>
        </authorList>
    </citation>
    <scope>NUCLEOTIDE SEQUENCE [LARGE SCALE GENOMIC DNA]</scope>
    <source>
        <strain evidence="19 20">H1983213011</strain>
    </source>
</reference>
<keyword evidence="11" id="KW-0997">Cell inner membrane</keyword>
<dbReference type="InterPro" id="IPR027460">
    <property type="entry name" value="ArcB_TM_sf"/>
</dbReference>
<dbReference type="Pfam" id="PF02518">
    <property type="entry name" value="HATPase_c"/>
    <property type="match status" value="1"/>
</dbReference>
<comment type="subcellular location">
    <subcellularLocation>
        <location evidence="11">Cell inner membrane</location>
        <topology evidence="11">Multi-pass membrane protein</topology>
    </subcellularLocation>
    <subcellularLocation>
        <location evidence="2">Cell membrane</location>
        <topology evidence="2">Multi-pass membrane protein</topology>
    </subcellularLocation>
</comment>
<feature type="modified residue" description="Phosphohistidine" evidence="12">
    <location>
        <position position="552"/>
    </location>
</feature>
<dbReference type="Pfam" id="PF00512">
    <property type="entry name" value="HisKA"/>
    <property type="match status" value="1"/>
</dbReference>
<feature type="coiled-coil region" evidence="14">
    <location>
        <begin position="77"/>
        <end position="121"/>
    </location>
</feature>
<evidence type="ECO:0000256" key="5">
    <source>
        <dbReference type="ARBA" id="ARBA00022692"/>
    </source>
</evidence>
<keyword evidence="11 19" id="KW-0418">Kinase</keyword>
<evidence type="ECO:0000256" key="3">
    <source>
        <dbReference type="ARBA" id="ARBA00022475"/>
    </source>
</evidence>
<proteinExistence type="predicted"/>
<dbReference type="PRINTS" id="PR00344">
    <property type="entry name" value="BCTRLSENSOR"/>
</dbReference>
<keyword evidence="4 13" id="KW-0597">Phosphoprotein</keyword>
<dbReference type="InterPro" id="IPR003661">
    <property type="entry name" value="HisK_dim/P_dom"/>
</dbReference>
<comment type="caution">
    <text evidence="19">The sequence shown here is derived from an EMBL/GenBank/DDBJ whole genome shotgun (WGS) entry which is preliminary data.</text>
</comment>
<dbReference type="Gene3D" id="1.20.120.160">
    <property type="entry name" value="HPT domain"/>
    <property type="match status" value="1"/>
</dbReference>
<feature type="transmembrane region" description="Helical" evidence="15">
    <location>
        <begin position="21"/>
        <end position="47"/>
    </location>
</feature>
<dbReference type="Gene3D" id="3.30.565.10">
    <property type="entry name" value="Histidine kinase-like ATPase, C-terminal domain"/>
    <property type="match status" value="1"/>
</dbReference>
<dbReference type="SUPFAM" id="SSF52172">
    <property type="entry name" value="CheY-like"/>
    <property type="match status" value="1"/>
</dbReference>
<evidence type="ECO:0000256" key="4">
    <source>
        <dbReference type="ARBA" id="ARBA00022553"/>
    </source>
</evidence>
<feature type="modified residue" description="4-aspartylphosphate" evidence="13">
    <location>
        <position position="409"/>
    </location>
</feature>
<keyword evidence="11" id="KW-0805">Transcription regulation</keyword>
<evidence type="ECO:0000313" key="19">
    <source>
        <dbReference type="EMBL" id="OOF44959.1"/>
    </source>
</evidence>
<keyword evidence="8 15" id="KW-1133">Transmembrane helix</keyword>
<evidence type="ECO:0000313" key="20">
    <source>
        <dbReference type="Proteomes" id="UP000188728"/>
    </source>
</evidence>
<comment type="catalytic activity">
    <reaction evidence="1 11">
        <text>ATP + protein L-histidine = ADP + protein N-phospho-L-histidine.</text>
        <dbReference type="EC" id="2.7.13.3"/>
    </reaction>
</comment>